<dbReference type="AlphaFoldDB" id="A0A8H6A5U1"/>
<proteinExistence type="predicted"/>
<protein>
    <submittedName>
        <fullName evidence="2">Uncharacterized protein</fullName>
    </submittedName>
</protein>
<name>A0A8H6A5U1_PETAA</name>
<evidence type="ECO:0000313" key="2">
    <source>
        <dbReference type="EMBL" id="KAF5861312.1"/>
    </source>
</evidence>
<organism evidence="2 3">
    <name type="scientific">Petromyces alliaceus</name>
    <name type="common">Aspergillus alliaceus</name>
    <dbReference type="NCBI Taxonomy" id="209559"/>
    <lineage>
        <taxon>Eukaryota</taxon>
        <taxon>Fungi</taxon>
        <taxon>Dikarya</taxon>
        <taxon>Ascomycota</taxon>
        <taxon>Pezizomycotina</taxon>
        <taxon>Eurotiomycetes</taxon>
        <taxon>Eurotiomycetidae</taxon>
        <taxon>Eurotiales</taxon>
        <taxon>Aspergillaceae</taxon>
        <taxon>Aspergillus</taxon>
        <taxon>Aspergillus subgen. Circumdati</taxon>
    </lineage>
</organism>
<gene>
    <name evidence="2" type="ORF">ETB97_000428</name>
</gene>
<keyword evidence="3" id="KW-1185">Reference proteome</keyword>
<comment type="caution">
    <text evidence="2">The sequence shown here is derived from an EMBL/GenBank/DDBJ whole genome shotgun (WGS) entry which is preliminary data.</text>
</comment>
<sequence length="162" mass="17123">MACVHLITIEDHTSTLWLAIHLSISRNHTVASLQRRQAGDLSDGLSADLIRASHDEYANLGESRVITVSDGSDQELEEEESVGGSPTSVVSAECDDATNVSSACSDSLPPLRLRSLAALAPSGELSSAIGFYALHTILNPISLPGTQVILYGLQISKPTTLI</sequence>
<accession>A0A8H6A5U1</accession>
<reference evidence="2 3" key="1">
    <citation type="submission" date="2019-04" db="EMBL/GenBank/DDBJ databases">
        <title>Aspergillus burnettii sp. nov., novel species from soil in southeast Queensland.</title>
        <authorList>
            <person name="Gilchrist C.L.M."/>
            <person name="Pitt J.I."/>
            <person name="Lange L."/>
            <person name="Lacey H.J."/>
            <person name="Vuong D."/>
            <person name="Midgley D.J."/>
            <person name="Greenfield P."/>
            <person name="Bradbury M."/>
            <person name="Lacey E."/>
            <person name="Busk P.K."/>
            <person name="Pilgaard B."/>
            <person name="Chooi Y.H."/>
            <person name="Piggott A.M."/>
        </authorList>
    </citation>
    <scope>NUCLEOTIDE SEQUENCE [LARGE SCALE GENOMIC DNA]</scope>
    <source>
        <strain evidence="2 3">FRR 5400</strain>
    </source>
</reference>
<dbReference type="Proteomes" id="UP000541154">
    <property type="component" value="Unassembled WGS sequence"/>
</dbReference>
<dbReference type="EMBL" id="SPNV01000103">
    <property type="protein sequence ID" value="KAF5861312.1"/>
    <property type="molecule type" value="Genomic_DNA"/>
</dbReference>
<feature type="region of interest" description="Disordered" evidence="1">
    <location>
        <begin position="70"/>
        <end position="90"/>
    </location>
</feature>
<evidence type="ECO:0000313" key="3">
    <source>
        <dbReference type="Proteomes" id="UP000541154"/>
    </source>
</evidence>
<feature type="compositionally biased region" description="Acidic residues" evidence="1">
    <location>
        <begin position="72"/>
        <end position="81"/>
    </location>
</feature>
<evidence type="ECO:0000256" key="1">
    <source>
        <dbReference type="SAM" id="MobiDB-lite"/>
    </source>
</evidence>